<reference evidence="1" key="2">
    <citation type="submission" date="2020-09" db="EMBL/GenBank/DDBJ databases">
        <authorList>
            <person name="Sun Q."/>
            <person name="Kim S."/>
        </authorList>
    </citation>
    <scope>NUCLEOTIDE SEQUENCE</scope>
    <source>
        <strain evidence="1">KCTC 32513</strain>
    </source>
</reference>
<name>A0A8J3G3G6_9PROT</name>
<keyword evidence="2" id="KW-1185">Reference proteome</keyword>
<gene>
    <name evidence="1" type="ORF">GCM10009069_26520</name>
</gene>
<dbReference type="AlphaFoldDB" id="A0A8J3G3G6"/>
<evidence type="ECO:0000313" key="2">
    <source>
        <dbReference type="Proteomes" id="UP000634004"/>
    </source>
</evidence>
<dbReference type="EMBL" id="BMZH01000014">
    <property type="protein sequence ID" value="GHB02480.1"/>
    <property type="molecule type" value="Genomic_DNA"/>
</dbReference>
<organism evidence="1 2">
    <name type="scientific">Algimonas arctica</name>
    <dbReference type="NCBI Taxonomy" id="1479486"/>
    <lineage>
        <taxon>Bacteria</taxon>
        <taxon>Pseudomonadati</taxon>
        <taxon>Pseudomonadota</taxon>
        <taxon>Alphaproteobacteria</taxon>
        <taxon>Maricaulales</taxon>
        <taxon>Robiginitomaculaceae</taxon>
        <taxon>Algimonas</taxon>
    </lineage>
</organism>
<reference evidence="1" key="1">
    <citation type="journal article" date="2014" name="Int. J. Syst. Evol. Microbiol.">
        <title>Complete genome sequence of Corynebacterium casei LMG S-19264T (=DSM 44701T), isolated from a smear-ripened cheese.</title>
        <authorList>
            <consortium name="US DOE Joint Genome Institute (JGI-PGF)"/>
            <person name="Walter F."/>
            <person name="Albersmeier A."/>
            <person name="Kalinowski J."/>
            <person name="Ruckert C."/>
        </authorList>
    </citation>
    <scope>NUCLEOTIDE SEQUENCE</scope>
    <source>
        <strain evidence="1">KCTC 32513</strain>
    </source>
</reference>
<sequence length="64" mass="6659">MNVALDKTRISLVDLATMEEADVIDYLLELAVELSEIALEAGKPQASALLTLAASNLRTGTGGA</sequence>
<evidence type="ECO:0000313" key="1">
    <source>
        <dbReference type="EMBL" id="GHB02480.1"/>
    </source>
</evidence>
<dbReference type="Proteomes" id="UP000634004">
    <property type="component" value="Unassembled WGS sequence"/>
</dbReference>
<accession>A0A8J3G3G6</accession>
<protein>
    <submittedName>
        <fullName evidence="1">Uncharacterized protein</fullName>
    </submittedName>
</protein>
<comment type="caution">
    <text evidence="1">The sequence shown here is derived from an EMBL/GenBank/DDBJ whole genome shotgun (WGS) entry which is preliminary data.</text>
</comment>
<proteinExistence type="predicted"/>